<protein>
    <submittedName>
        <fullName evidence="2">Uncharacterized protein</fullName>
    </submittedName>
</protein>
<dbReference type="OrthoDB" id="191686at2759"/>
<reference evidence="2 3" key="1">
    <citation type="submission" date="2020-11" db="EMBL/GenBank/DDBJ databases">
        <authorList>
            <person name="Wallbank WR R."/>
            <person name="Pardo Diaz C."/>
            <person name="Kozak K."/>
            <person name="Martin S."/>
            <person name="Jiggins C."/>
            <person name="Moest M."/>
            <person name="Warren A I."/>
            <person name="Generalovic N T."/>
            <person name="Byers J.R.P. K."/>
            <person name="Montejo-Kovacevich G."/>
            <person name="Yen C E."/>
        </authorList>
    </citation>
    <scope>NUCLEOTIDE SEQUENCE [LARGE SCALE GENOMIC DNA]</scope>
</reference>
<organism evidence="2 3">
    <name type="scientific">Hermetia illucens</name>
    <name type="common">Black soldier fly</name>
    <dbReference type="NCBI Taxonomy" id="343691"/>
    <lineage>
        <taxon>Eukaryota</taxon>
        <taxon>Metazoa</taxon>
        <taxon>Ecdysozoa</taxon>
        <taxon>Arthropoda</taxon>
        <taxon>Hexapoda</taxon>
        <taxon>Insecta</taxon>
        <taxon>Pterygota</taxon>
        <taxon>Neoptera</taxon>
        <taxon>Endopterygota</taxon>
        <taxon>Diptera</taxon>
        <taxon>Brachycera</taxon>
        <taxon>Stratiomyomorpha</taxon>
        <taxon>Stratiomyidae</taxon>
        <taxon>Hermetiinae</taxon>
        <taxon>Hermetia</taxon>
    </lineage>
</organism>
<dbReference type="EMBL" id="LR899013">
    <property type="protein sequence ID" value="CAD7090019.1"/>
    <property type="molecule type" value="Genomic_DNA"/>
</dbReference>
<evidence type="ECO:0000256" key="1">
    <source>
        <dbReference type="SAM" id="MobiDB-lite"/>
    </source>
</evidence>
<dbReference type="Proteomes" id="UP000594454">
    <property type="component" value="Chromosome 5"/>
</dbReference>
<name>A0A7R8UZI3_HERIL</name>
<feature type="region of interest" description="Disordered" evidence="1">
    <location>
        <begin position="1"/>
        <end position="74"/>
    </location>
</feature>
<evidence type="ECO:0000313" key="3">
    <source>
        <dbReference type="Proteomes" id="UP000594454"/>
    </source>
</evidence>
<dbReference type="AlphaFoldDB" id="A0A7R8UZI3"/>
<sequence length="228" mass="25456">MNAKSRDATRSPSKNAQTPPQKGTMIMKSVSIFLASGRRASNQNRKSGGARTQGQTGSTRASKANKRSRMEDASGKLNPKMMEMLKKRTHFSKDELESLCRIYKKLVSNCQFTSRALAASTPSSIIAKPHAMVEVGWKCLVNGIMHESLSQRNSQCFLLLTPTSWEVGEITEIGGYFSGKDLCLSHEANLLARNVWLRDYMNMDIVHKFDTFAEFSVTEKEIVICLLL</sequence>
<feature type="compositionally biased region" description="Polar residues" evidence="1">
    <location>
        <begin position="39"/>
        <end position="62"/>
    </location>
</feature>
<feature type="compositionally biased region" description="Polar residues" evidence="1">
    <location>
        <begin position="10"/>
        <end position="21"/>
    </location>
</feature>
<evidence type="ECO:0000313" key="2">
    <source>
        <dbReference type="EMBL" id="CAD7090019.1"/>
    </source>
</evidence>
<proteinExistence type="predicted"/>
<gene>
    <name evidence="2" type="ORF">HERILL_LOCUS12532</name>
</gene>
<accession>A0A7R8UZI3</accession>
<dbReference type="Gene3D" id="1.10.238.10">
    <property type="entry name" value="EF-hand"/>
    <property type="match status" value="1"/>
</dbReference>
<keyword evidence="3" id="KW-1185">Reference proteome</keyword>